<keyword evidence="4" id="KW-1185">Reference proteome</keyword>
<feature type="compositionally biased region" description="Basic and acidic residues" evidence="1">
    <location>
        <begin position="70"/>
        <end position="85"/>
    </location>
</feature>
<evidence type="ECO:0000256" key="1">
    <source>
        <dbReference type="SAM" id="MobiDB-lite"/>
    </source>
</evidence>
<protein>
    <recommendedName>
        <fullName evidence="2">Fibronectin type-III domain-containing protein</fullName>
    </recommendedName>
</protein>
<dbReference type="Gene3D" id="2.60.40.10">
    <property type="entry name" value="Immunoglobulins"/>
    <property type="match status" value="1"/>
</dbReference>
<feature type="region of interest" description="Disordered" evidence="1">
    <location>
        <begin position="121"/>
        <end position="149"/>
    </location>
</feature>
<proteinExistence type="predicted"/>
<name>A0ABP1QG12_9HEXA</name>
<evidence type="ECO:0000259" key="2">
    <source>
        <dbReference type="PROSITE" id="PS50853"/>
    </source>
</evidence>
<dbReference type="PANTHER" id="PTHR23210:SF26">
    <property type="entry name" value="ACTIVATING TRANSCRIPTION FACTOR 7-INTERACTING PROTEIN 1"/>
    <property type="match status" value="1"/>
</dbReference>
<evidence type="ECO:0000313" key="4">
    <source>
        <dbReference type="Proteomes" id="UP001642540"/>
    </source>
</evidence>
<dbReference type="SUPFAM" id="SSF49265">
    <property type="entry name" value="Fibronectin type III"/>
    <property type="match status" value="1"/>
</dbReference>
<dbReference type="EMBL" id="CAXLJM020000032">
    <property type="protein sequence ID" value="CAL8099581.1"/>
    <property type="molecule type" value="Genomic_DNA"/>
</dbReference>
<gene>
    <name evidence="3" type="ORF">ODALV1_LOCUS10281</name>
</gene>
<feature type="compositionally biased region" description="Acidic residues" evidence="1">
    <location>
        <begin position="87"/>
        <end position="99"/>
    </location>
</feature>
<accession>A0ABP1QG12</accession>
<dbReference type="InterPro" id="IPR003961">
    <property type="entry name" value="FN3_dom"/>
</dbReference>
<comment type="caution">
    <text evidence="3">The sequence shown here is derived from an EMBL/GenBank/DDBJ whole genome shotgun (WGS) entry which is preliminary data.</text>
</comment>
<dbReference type="InterPro" id="IPR013783">
    <property type="entry name" value="Ig-like_fold"/>
</dbReference>
<reference evidence="3 4" key="1">
    <citation type="submission" date="2024-08" db="EMBL/GenBank/DDBJ databases">
        <authorList>
            <person name="Cucini C."/>
            <person name="Frati F."/>
        </authorList>
    </citation>
    <scope>NUCLEOTIDE SEQUENCE [LARGE SCALE GENOMIC DNA]</scope>
</reference>
<feature type="domain" description="Fibronectin type-III" evidence="2">
    <location>
        <begin position="552"/>
        <end position="657"/>
    </location>
</feature>
<evidence type="ECO:0000313" key="3">
    <source>
        <dbReference type="EMBL" id="CAL8099581.1"/>
    </source>
</evidence>
<dbReference type="PANTHER" id="PTHR23210">
    <property type="entry name" value="ACTIVATING TRANSCRIPTION FACTOR 7 INTERACTING PROTEIN"/>
    <property type="match status" value="1"/>
</dbReference>
<dbReference type="Proteomes" id="UP001642540">
    <property type="component" value="Unassembled WGS sequence"/>
</dbReference>
<dbReference type="PROSITE" id="PS50853">
    <property type="entry name" value="FN3"/>
    <property type="match status" value="1"/>
</dbReference>
<feature type="region of interest" description="Disordered" evidence="1">
    <location>
        <begin position="531"/>
        <end position="550"/>
    </location>
</feature>
<organism evidence="3 4">
    <name type="scientific">Orchesella dallaii</name>
    <dbReference type="NCBI Taxonomy" id="48710"/>
    <lineage>
        <taxon>Eukaryota</taxon>
        <taxon>Metazoa</taxon>
        <taxon>Ecdysozoa</taxon>
        <taxon>Arthropoda</taxon>
        <taxon>Hexapoda</taxon>
        <taxon>Collembola</taxon>
        <taxon>Entomobryomorpha</taxon>
        <taxon>Entomobryoidea</taxon>
        <taxon>Orchesellidae</taxon>
        <taxon>Orchesellinae</taxon>
        <taxon>Orchesella</taxon>
    </lineage>
</organism>
<dbReference type="InterPro" id="IPR026085">
    <property type="entry name" value="ATF7-int"/>
</dbReference>
<dbReference type="InterPro" id="IPR056565">
    <property type="entry name" value="Fn3_ATF7IP"/>
</dbReference>
<sequence length="659" mass="71424">MEEIVVEAAVMLPDQDSVIATMDEGEGQPEICEMGEATESTITETETQKVVGTVTDTEVFLEAKDEKIENEVKAESIETEPKPETVESNEVEIEAETPEPSEPTVVTITEQDEDDDIICLNSDDDDDANLSGASDSKRLKKEENELEMETDEKGAVSGTVAKVIRRMSRQDLEDLVVAKIVEAVVAHTEVGHLRSRVLDLQMQKDKMASKFGVMLKQVAELSTAVNFITDNESRDGKGRPNKPHVIRFNRSVGLQTSIEPSVRSAPPKIIRVPEPTQNGVKQYGASTGKTTIYAGAANGNFNPPQPQPHGVKRVYQGNRAGEAKQIVSQNAPSPRKVYSPASGPPRMLPIAPKPVNIIPTLPSSITVSTTQSQPGIVDLTDDDPPSLGAQNVTASITATSAGSTNFYNGAVQYQLVKSSASGQGMQIMTPTATTPTKYIVTGSGQNRPVLLQQVSVGTGLQPQLAGNQQIVLRGVNNLNNTSPLTIIQRPAAPRQQSDLSANITVSRVAATIPSRSGTVLSANSNTQQRRFILPPLPTTPPPKTKPNEMYRSPPKPELTLNEQADGIVLSWNLPTVPNMAEVITYQIFACQESLSGSSNRTSHWKRVGDVKALPLPMACTLSQFTEENRYYFIVRGIDAYGRVGPFCDPQNILLKKRNK</sequence>
<dbReference type="Pfam" id="PF16794">
    <property type="entry name" value="fn3_4"/>
    <property type="match status" value="1"/>
</dbReference>
<feature type="region of interest" description="Disordered" evidence="1">
    <location>
        <begin position="70"/>
        <end position="104"/>
    </location>
</feature>
<dbReference type="InterPro" id="IPR036116">
    <property type="entry name" value="FN3_sf"/>
</dbReference>
<feature type="compositionally biased region" description="Pro residues" evidence="1">
    <location>
        <begin position="534"/>
        <end position="544"/>
    </location>
</feature>